<evidence type="ECO:0000313" key="14">
    <source>
        <dbReference type="EMBL" id="TPG49399.1"/>
    </source>
</evidence>
<organism evidence="14 15">
    <name type="scientific">Sphingomonas glacialis</name>
    <dbReference type="NCBI Taxonomy" id="658225"/>
    <lineage>
        <taxon>Bacteria</taxon>
        <taxon>Pseudomonadati</taxon>
        <taxon>Pseudomonadota</taxon>
        <taxon>Alphaproteobacteria</taxon>
        <taxon>Sphingomonadales</taxon>
        <taxon>Sphingomonadaceae</taxon>
        <taxon>Sphingomonas</taxon>
    </lineage>
</organism>
<evidence type="ECO:0000259" key="13">
    <source>
        <dbReference type="Pfam" id="PF07715"/>
    </source>
</evidence>
<comment type="similarity">
    <text evidence="8 9">Belongs to the TonB-dependent receptor family.</text>
</comment>
<dbReference type="PANTHER" id="PTHR40980">
    <property type="entry name" value="PLUG DOMAIN-CONTAINING PROTEIN"/>
    <property type="match status" value="1"/>
</dbReference>
<dbReference type="SUPFAM" id="SSF56935">
    <property type="entry name" value="Porins"/>
    <property type="match status" value="1"/>
</dbReference>
<evidence type="ECO:0000256" key="6">
    <source>
        <dbReference type="ARBA" id="ARBA00023136"/>
    </source>
</evidence>
<feature type="signal peptide" evidence="11">
    <location>
        <begin position="1"/>
        <end position="26"/>
    </location>
</feature>
<feature type="compositionally biased region" description="Low complexity" evidence="10">
    <location>
        <begin position="28"/>
        <end position="45"/>
    </location>
</feature>
<accession>A0A502FJ45</accession>
<dbReference type="Pfam" id="PF00593">
    <property type="entry name" value="TonB_dep_Rec_b-barrel"/>
    <property type="match status" value="1"/>
</dbReference>
<evidence type="ECO:0000256" key="5">
    <source>
        <dbReference type="ARBA" id="ARBA00023077"/>
    </source>
</evidence>
<evidence type="ECO:0000259" key="12">
    <source>
        <dbReference type="Pfam" id="PF00593"/>
    </source>
</evidence>
<keyword evidence="14" id="KW-0675">Receptor</keyword>
<evidence type="ECO:0000256" key="2">
    <source>
        <dbReference type="ARBA" id="ARBA00022448"/>
    </source>
</evidence>
<keyword evidence="2 8" id="KW-0813">Transport</keyword>
<dbReference type="Pfam" id="PF07715">
    <property type="entry name" value="Plug"/>
    <property type="match status" value="1"/>
</dbReference>
<evidence type="ECO:0000313" key="15">
    <source>
        <dbReference type="Proteomes" id="UP000319931"/>
    </source>
</evidence>
<dbReference type="InterPro" id="IPR010104">
    <property type="entry name" value="TonB_rcpt_bac"/>
</dbReference>
<feature type="domain" description="TonB-dependent receptor plug" evidence="13">
    <location>
        <begin position="72"/>
        <end position="174"/>
    </location>
</feature>
<feature type="region of interest" description="Disordered" evidence="10">
    <location>
        <begin position="28"/>
        <end position="53"/>
    </location>
</feature>
<gene>
    <name evidence="14" type="ORF">EAH76_18845</name>
</gene>
<dbReference type="Proteomes" id="UP000319931">
    <property type="component" value="Unassembled WGS sequence"/>
</dbReference>
<evidence type="ECO:0000256" key="1">
    <source>
        <dbReference type="ARBA" id="ARBA00004571"/>
    </source>
</evidence>
<protein>
    <submittedName>
        <fullName evidence="14">TonB-dependent receptor</fullName>
    </submittedName>
</protein>
<keyword evidence="7 8" id="KW-0998">Cell outer membrane</keyword>
<dbReference type="GO" id="GO:0009279">
    <property type="term" value="C:cell outer membrane"/>
    <property type="evidence" value="ECO:0007669"/>
    <property type="project" value="UniProtKB-SubCell"/>
</dbReference>
<dbReference type="InterPro" id="IPR039426">
    <property type="entry name" value="TonB-dep_rcpt-like"/>
</dbReference>
<dbReference type="AlphaFoldDB" id="A0A502FJ45"/>
<dbReference type="Gene3D" id="2.40.170.20">
    <property type="entry name" value="TonB-dependent receptor, beta-barrel domain"/>
    <property type="match status" value="1"/>
</dbReference>
<keyword evidence="6 8" id="KW-0472">Membrane</keyword>
<comment type="caution">
    <text evidence="14">The sequence shown here is derived from an EMBL/GenBank/DDBJ whole genome shotgun (WGS) entry which is preliminary data.</text>
</comment>
<evidence type="ECO:0000256" key="4">
    <source>
        <dbReference type="ARBA" id="ARBA00022692"/>
    </source>
</evidence>
<evidence type="ECO:0000256" key="7">
    <source>
        <dbReference type="ARBA" id="ARBA00023237"/>
    </source>
</evidence>
<feature type="domain" description="TonB-dependent receptor-like beta-barrel" evidence="12">
    <location>
        <begin position="428"/>
        <end position="944"/>
    </location>
</feature>
<evidence type="ECO:0000256" key="10">
    <source>
        <dbReference type="SAM" id="MobiDB-lite"/>
    </source>
</evidence>
<name>A0A502FJ45_9SPHN</name>
<evidence type="ECO:0000256" key="9">
    <source>
        <dbReference type="RuleBase" id="RU003357"/>
    </source>
</evidence>
<dbReference type="EMBL" id="RCZC01000007">
    <property type="protein sequence ID" value="TPG49399.1"/>
    <property type="molecule type" value="Genomic_DNA"/>
</dbReference>
<comment type="subcellular location">
    <subcellularLocation>
        <location evidence="1 8">Cell outer membrane</location>
        <topology evidence="1 8">Multi-pass membrane protein</topology>
    </subcellularLocation>
</comment>
<feature type="chain" id="PRO_5021219358" evidence="11">
    <location>
        <begin position="27"/>
        <end position="977"/>
    </location>
</feature>
<dbReference type="RefSeq" id="WP_140851826.1">
    <property type="nucleotide sequence ID" value="NZ_RCZC01000007.1"/>
</dbReference>
<reference evidence="14 15" key="1">
    <citation type="journal article" date="2019" name="Environ. Microbiol.">
        <title>Species interactions and distinct microbial communities in high Arctic permafrost affected cryosols are associated with the CH4 and CO2 gas fluxes.</title>
        <authorList>
            <person name="Altshuler I."/>
            <person name="Hamel J."/>
            <person name="Turney S."/>
            <person name="Magnuson E."/>
            <person name="Levesque R."/>
            <person name="Greer C."/>
            <person name="Whyte L.G."/>
        </authorList>
    </citation>
    <scope>NUCLEOTIDE SEQUENCE [LARGE SCALE GENOMIC DNA]</scope>
    <source>
        <strain evidence="14 15">E6.1</strain>
    </source>
</reference>
<dbReference type="InterPro" id="IPR036942">
    <property type="entry name" value="Beta-barrel_TonB_sf"/>
</dbReference>
<evidence type="ECO:0000256" key="8">
    <source>
        <dbReference type="PROSITE-ProRule" id="PRU01360"/>
    </source>
</evidence>
<dbReference type="OrthoDB" id="5476657at2"/>
<keyword evidence="3 8" id="KW-1134">Transmembrane beta strand</keyword>
<dbReference type="NCBIfam" id="TIGR01782">
    <property type="entry name" value="TonB-Xanth-Caul"/>
    <property type="match status" value="1"/>
</dbReference>
<dbReference type="InterPro" id="IPR000531">
    <property type="entry name" value="Beta-barrel_TonB"/>
</dbReference>
<keyword evidence="5 9" id="KW-0798">TonB box</keyword>
<sequence length="977" mass="104597">MRNSVRILASVSGLAIGIWSVAAAHAQTTPAPQTSGPPATPTTAAPQPPEADPADIVVTGLRGSLASAQAIKRNSEQIVDSITAQDIGKFPDTNIAESLQRISGIQIQRNLGEGSTVAIRGLSEVRTELNGHDIFTANGGVGLAFDEVGPDLLSRVDVFKNPSAEMIEGSLGGTIDLRTRKPFDAPGRIIAATVSGTEYDLAKKKGWGGSALYSNRWHTGLGEIGVLLNASYQRSFFRQDLDQVEPYNIHGPNADPGGAPVQSTLVPGYAGQNIQVQKGGGFNVAQGDRKRQSISGVLQWRPADNVEAYAQVLSTTYKFTDTGVAYFASDDGAAPTGTYTVANGIATSGALSNPGGLSVTYGSNRKTRTTDITTGVKWSVTDRLKVVFDYQHIDSTVKQDSLNLYITPYTKSGGVAGLFNQSYNYAFDNRGKFPTQLATDPVTGGPSNFFANTANYGFTAYQPDRISNSAIGNTPRLDLTWDFDDGGFLKSLSAGVRYSSKTAINRDTNVNNWTTIGGTCANYSTAASCYLVSAHPEVVENNPGQATLLRGTASNSVFGPILQWNLYDALHPDSAFAHIKAISGQNAAFGSLDDPTQSTTSRVSEKDYSAYARAAFGTHLGGMDLDGNVGLRYVKTDASASGFQILTYRTAGATDSTSTSVVQPYNGGRSYDTFLPSVNLRLHVTPKLQARFAFSKNIFRPTFAQLNPTFTLSPNYNGSNSTPLTVNSGQPYNAVTNPYQGSGSVAGNPNLKPERVTSFDAAAEWYFEPTGYIALTLFRKNLRDIIDTRTSLQTQNIAGVGAVQFNVSAVTNVTKGFVQGFEVAGQKFFDFLPGPLSGFGVAANFTLADSDAGTLASGNVGSQTQFKVPLINLSRTSYNLIALYDKYGVTARVAYNWRSKYLDSVSENGAATLPIYFKAYGSLDASIGYQLNRWASITLDGQNLSDSVAKSYQGDPNLLRNYQINDRRVSVRLQVRY</sequence>
<dbReference type="InterPro" id="IPR037066">
    <property type="entry name" value="Plug_dom_sf"/>
</dbReference>
<evidence type="ECO:0000256" key="11">
    <source>
        <dbReference type="SAM" id="SignalP"/>
    </source>
</evidence>
<evidence type="ECO:0000256" key="3">
    <source>
        <dbReference type="ARBA" id="ARBA00022452"/>
    </source>
</evidence>
<dbReference type="PANTHER" id="PTHR40980:SF3">
    <property type="entry name" value="TONB-DEPENDENT RECEPTOR-LIKE BETA-BARREL DOMAIN-CONTAINING PROTEIN"/>
    <property type="match status" value="1"/>
</dbReference>
<dbReference type="PROSITE" id="PS52016">
    <property type="entry name" value="TONB_DEPENDENT_REC_3"/>
    <property type="match status" value="1"/>
</dbReference>
<keyword evidence="11" id="KW-0732">Signal</keyword>
<proteinExistence type="inferred from homology"/>
<dbReference type="InterPro" id="IPR012910">
    <property type="entry name" value="Plug_dom"/>
</dbReference>
<dbReference type="Gene3D" id="2.170.130.10">
    <property type="entry name" value="TonB-dependent receptor, plug domain"/>
    <property type="match status" value="1"/>
</dbReference>
<keyword evidence="15" id="KW-1185">Reference proteome</keyword>
<keyword evidence="4 8" id="KW-0812">Transmembrane</keyword>